<dbReference type="EMBL" id="JABMIG020000265">
    <property type="protein sequence ID" value="KAL3783238.1"/>
    <property type="molecule type" value="Genomic_DNA"/>
</dbReference>
<dbReference type="PANTHER" id="PTHR42824:SF1">
    <property type="entry name" value="GLUTAMINE AMIDOTRANSFERASE YAFJ-RELATED"/>
    <property type="match status" value="1"/>
</dbReference>
<feature type="domain" description="Glutamine amidotransferase type-2" evidence="2">
    <location>
        <begin position="18"/>
        <end position="322"/>
    </location>
</feature>
<dbReference type="InterPro" id="IPR026869">
    <property type="entry name" value="EgtC-like"/>
</dbReference>
<keyword evidence="4" id="KW-1185">Reference proteome</keyword>
<dbReference type="CDD" id="cd01908">
    <property type="entry name" value="YafJ"/>
    <property type="match status" value="1"/>
</dbReference>
<dbReference type="Proteomes" id="UP001516023">
    <property type="component" value="Unassembled WGS sequence"/>
</dbReference>
<keyword evidence="1" id="KW-0315">Glutamine amidotransferase</keyword>
<organism evidence="3 4">
    <name type="scientific">Cyclotella cryptica</name>
    <dbReference type="NCBI Taxonomy" id="29204"/>
    <lineage>
        <taxon>Eukaryota</taxon>
        <taxon>Sar</taxon>
        <taxon>Stramenopiles</taxon>
        <taxon>Ochrophyta</taxon>
        <taxon>Bacillariophyta</taxon>
        <taxon>Coscinodiscophyceae</taxon>
        <taxon>Thalassiosirophycidae</taxon>
        <taxon>Stephanodiscales</taxon>
        <taxon>Stephanodiscaceae</taxon>
        <taxon>Cyclotella</taxon>
    </lineage>
</organism>
<gene>
    <name evidence="3" type="ORF">HJC23_001145</name>
</gene>
<dbReference type="InterPro" id="IPR017932">
    <property type="entry name" value="GATase_2_dom"/>
</dbReference>
<dbReference type="AlphaFoldDB" id="A0ABD3P5N6"/>
<evidence type="ECO:0000313" key="3">
    <source>
        <dbReference type="EMBL" id="KAL3783238.1"/>
    </source>
</evidence>
<reference evidence="3 4" key="1">
    <citation type="journal article" date="2020" name="G3 (Bethesda)">
        <title>Improved Reference Genome for Cyclotella cryptica CCMP332, a Model for Cell Wall Morphogenesis, Salinity Adaptation, and Lipid Production in Diatoms (Bacillariophyta).</title>
        <authorList>
            <person name="Roberts W.R."/>
            <person name="Downey K.M."/>
            <person name="Ruck E.C."/>
            <person name="Traller J.C."/>
            <person name="Alverson A.J."/>
        </authorList>
    </citation>
    <scope>NUCLEOTIDE SEQUENCE [LARGE SCALE GENOMIC DNA]</scope>
    <source>
        <strain evidence="3 4">CCMP332</strain>
    </source>
</reference>
<proteinExistence type="predicted"/>
<evidence type="ECO:0000256" key="1">
    <source>
        <dbReference type="ARBA" id="ARBA00022962"/>
    </source>
</evidence>
<accession>A0ABD3P5N6</accession>
<dbReference type="PANTHER" id="PTHR42824">
    <property type="entry name" value="GLUTAMINE AMIDOTRANSFERASE"/>
    <property type="match status" value="1"/>
</dbReference>
<protein>
    <recommendedName>
        <fullName evidence="2">Glutamine amidotransferase type-2 domain-containing protein</fullName>
    </recommendedName>
</protein>
<name>A0ABD3P5N6_9STRA</name>
<dbReference type="Pfam" id="PF13230">
    <property type="entry name" value="GATase_4"/>
    <property type="match status" value="2"/>
</dbReference>
<evidence type="ECO:0000259" key="2">
    <source>
        <dbReference type="PROSITE" id="PS51278"/>
    </source>
</evidence>
<sequence length="371" mass="41144">MHATIRPAKASFTKLQMCQLMGINAAALTDFRFSFRGFARRGGDTDIHSHGWGMAFYDGRGIRAFHDPDPAAESLLAEFLQAHPIKTFNMVAHIRYATRGEVKLENVHPFQREMWGISWCFAHNGDVSYFDRAFYAGSQADCPSLPPKINQMNKSCAKIPWIGKSIGVSDTGERSYNPVGKTDSEALFCAMLNALRARFDTLPTLPVLYAAIAALCDEIVSRDTAAGGNTILNFLLGCGPHIQFAYSWPGAREGSTVWNGLHYLVREPPFGTAHLSDCDYSINFATVTKEDDRVAVIATSPLTDDETWVEITRGQLILFDDGLPHKAPDECVEAEHRKHGLESDAIPAALSLEVDMRQYEMRTEFFLGADI</sequence>
<comment type="caution">
    <text evidence="3">The sequence shown here is derived from an EMBL/GenBank/DDBJ whole genome shotgun (WGS) entry which is preliminary data.</text>
</comment>
<dbReference type="SUPFAM" id="SSF56235">
    <property type="entry name" value="N-terminal nucleophile aminohydrolases (Ntn hydrolases)"/>
    <property type="match status" value="1"/>
</dbReference>
<dbReference type="Gene3D" id="3.60.20.10">
    <property type="entry name" value="Glutamine Phosphoribosylpyrophosphate, subunit 1, domain 1"/>
    <property type="match status" value="1"/>
</dbReference>
<dbReference type="PROSITE" id="PS51278">
    <property type="entry name" value="GATASE_TYPE_2"/>
    <property type="match status" value="1"/>
</dbReference>
<evidence type="ECO:0000313" key="4">
    <source>
        <dbReference type="Proteomes" id="UP001516023"/>
    </source>
</evidence>
<dbReference type="InterPro" id="IPR029055">
    <property type="entry name" value="Ntn_hydrolases_N"/>
</dbReference>